<sequence>MRYLRPSIRPTTTTTTTTFRINKQKEKQAGMKIRRVVQSASQVRHHVVPLRLRII</sequence>
<accession>A0A2T6ZZ23</accession>
<organism evidence="1 2">
    <name type="scientific">Tuber borchii</name>
    <name type="common">White truffle</name>
    <dbReference type="NCBI Taxonomy" id="42251"/>
    <lineage>
        <taxon>Eukaryota</taxon>
        <taxon>Fungi</taxon>
        <taxon>Dikarya</taxon>
        <taxon>Ascomycota</taxon>
        <taxon>Pezizomycotina</taxon>
        <taxon>Pezizomycetes</taxon>
        <taxon>Pezizales</taxon>
        <taxon>Tuberaceae</taxon>
        <taxon>Tuber</taxon>
    </lineage>
</organism>
<reference evidence="1 2" key="1">
    <citation type="submission" date="2017-04" db="EMBL/GenBank/DDBJ databases">
        <title>Draft genome sequence of Tuber borchii Vittad., a whitish edible truffle.</title>
        <authorList>
            <consortium name="DOE Joint Genome Institute"/>
            <person name="Murat C."/>
            <person name="Kuo A."/>
            <person name="Barry K.W."/>
            <person name="Clum A."/>
            <person name="Dockter R.B."/>
            <person name="Fauchery L."/>
            <person name="Iotti M."/>
            <person name="Kohler A."/>
            <person name="Labutti K."/>
            <person name="Lindquist E.A."/>
            <person name="Lipzen A."/>
            <person name="Ohm R.A."/>
            <person name="Wang M."/>
            <person name="Grigoriev I.V."/>
            <person name="Zambonelli A."/>
            <person name="Martin F.M."/>
        </authorList>
    </citation>
    <scope>NUCLEOTIDE SEQUENCE [LARGE SCALE GENOMIC DNA]</scope>
    <source>
        <strain evidence="1 2">Tbo3840</strain>
    </source>
</reference>
<evidence type="ECO:0000313" key="2">
    <source>
        <dbReference type="Proteomes" id="UP000244722"/>
    </source>
</evidence>
<gene>
    <name evidence="1" type="ORF">B9Z19DRAFT_1078852</name>
</gene>
<comment type="caution">
    <text evidence="1">The sequence shown here is derived from an EMBL/GenBank/DDBJ whole genome shotgun (WGS) entry which is preliminary data.</text>
</comment>
<dbReference type="Proteomes" id="UP000244722">
    <property type="component" value="Unassembled WGS sequence"/>
</dbReference>
<keyword evidence="2" id="KW-1185">Reference proteome</keyword>
<evidence type="ECO:0000313" key="1">
    <source>
        <dbReference type="EMBL" id="PUU80723.1"/>
    </source>
</evidence>
<protein>
    <submittedName>
        <fullName evidence="1">Uncharacterized protein</fullName>
    </submittedName>
</protein>
<dbReference type="EMBL" id="NESQ01000059">
    <property type="protein sequence ID" value="PUU80723.1"/>
    <property type="molecule type" value="Genomic_DNA"/>
</dbReference>
<dbReference type="AlphaFoldDB" id="A0A2T6ZZ23"/>
<proteinExistence type="predicted"/>
<name>A0A2T6ZZ23_TUBBO</name>